<proteinExistence type="predicted"/>
<protein>
    <submittedName>
        <fullName evidence="1">Uncharacterized protein</fullName>
    </submittedName>
</protein>
<reference evidence="2" key="2">
    <citation type="journal article" date="2013" name="PLoS Genet.">
        <title>Comparative genome structure, secondary metabolite, and effector coding capacity across Cochliobolus pathogens.</title>
        <authorList>
            <person name="Condon B.J."/>
            <person name="Leng Y."/>
            <person name="Wu D."/>
            <person name="Bushley K.E."/>
            <person name="Ohm R.A."/>
            <person name="Otillar R."/>
            <person name="Martin J."/>
            <person name="Schackwitz W."/>
            <person name="Grimwood J."/>
            <person name="MohdZainudin N."/>
            <person name="Xue C."/>
            <person name="Wang R."/>
            <person name="Manning V.A."/>
            <person name="Dhillon B."/>
            <person name="Tu Z.J."/>
            <person name="Steffenson B.J."/>
            <person name="Salamov A."/>
            <person name="Sun H."/>
            <person name="Lowry S."/>
            <person name="LaButti K."/>
            <person name="Han J."/>
            <person name="Copeland A."/>
            <person name="Lindquist E."/>
            <person name="Barry K."/>
            <person name="Schmutz J."/>
            <person name="Baker S.E."/>
            <person name="Ciuffetti L.M."/>
            <person name="Grigoriev I.V."/>
            <person name="Zhong S."/>
            <person name="Turgeon B.G."/>
        </authorList>
    </citation>
    <scope>NUCLEOTIDE SEQUENCE [LARGE SCALE GENOMIC DNA]</scope>
    <source>
        <strain evidence="2">C5 / ATCC 48332 / race O</strain>
    </source>
</reference>
<dbReference type="Proteomes" id="UP000016936">
    <property type="component" value="Unassembled WGS sequence"/>
</dbReference>
<organism evidence="1 2">
    <name type="scientific">Cochliobolus heterostrophus (strain C5 / ATCC 48332 / race O)</name>
    <name type="common">Southern corn leaf blight fungus</name>
    <name type="synonym">Bipolaris maydis</name>
    <dbReference type="NCBI Taxonomy" id="701091"/>
    <lineage>
        <taxon>Eukaryota</taxon>
        <taxon>Fungi</taxon>
        <taxon>Dikarya</taxon>
        <taxon>Ascomycota</taxon>
        <taxon>Pezizomycotina</taxon>
        <taxon>Dothideomycetes</taxon>
        <taxon>Pleosporomycetidae</taxon>
        <taxon>Pleosporales</taxon>
        <taxon>Pleosporineae</taxon>
        <taxon>Pleosporaceae</taxon>
        <taxon>Bipolaris</taxon>
    </lineage>
</organism>
<feature type="non-terminal residue" evidence="1">
    <location>
        <position position="55"/>
    </location>
</feature>
<evidence type="ECO:0000313" key="2">
    <source>
        <dbReference type="Proteomes" id="UP000016936"/>
    </source>
</evidence>
<evidence type="ECO:0000313" key="1">
    <source>
        <dbReference type="EMBL" id="EMD95164.1"/>
    </source>
</evidence>
<sequence length="55" mass="6443">MSRQKQVVENETRRSSPKQDLCFVLTEKKQKNRLVQRTSASLSLRTYGVCNQKED</sequence>
<gene>
    <name evidence="1" type="ORF">COCHEDRAFT_1019967</name>
</gene>
<name>M2U9B7_COCH5</name>
<keyword evidence="2" id="KW-1185">Reference proteome</keyword>
<dbReference type="HOGENOM" id="CLU_3037856_0_0_1"/>
<dbReference type="EMBL" id="KB445571">
    <property type="protein sequence ID" value="EMD95164.1"/>
    <property type="molecule type" value="Genomic_DNA"/>
</dbReference>
<dbReference type="AlphaFoldDB" id="M2U9B7"/>
<accession>M2U9B7</accession>
<reference evidence="1 2" key="1">
    <citation type="journal article" date="2012" name="PLoS Pathog.">
        <title>Diverse lifestyles and strategies of plant pathogenesis encoded in the genomes of eighteen Dothideomycetes fungi.</title>
        <authorList>
            <person name="Ohm R.A."/>
            <person name="Feau N."/>
            <person name="Henrissat B."/>
            <person name="Schoch C.L."/>
            <person name="Horwitz B.A."/>
            <person name="Barry K.W."/>
            <person name="Condon B.J."/>
            <person name="Copeland A.C."/>
            <person name="Dhillon B."/>
            <person name="Glaser F."/>
            <person name="Hesse C.N."/>
            <person name="Kosti I."/>
            <person name="LaButti K."/>
            <person name="Lindquist E.A."/>
            <person name="Lucas S."/>
            <person name="Salamov A.A."/>
            <person name="Bradshaw R.E."/>
            <person name="Ciuffetti L."/>
            <person name="Hamelin R.C."/>
            <person name="Kema G.H.J."/>
            <person name="Lawrence C."/>
            <person name="Scott J.A."/>
            <person name="Spatafora J.W."/>
            <person name="Turgeon B.G."/>
            <person name="de Wit P.J.G.M."/>
            <person name="Zhong S."/>
            <person name="Goodwin S.B."/>
            <person name="Grigoriev I.V."/>
        </authorList>
    </citation>
    <scope>NUCLEOTIDE SEQUENCE [LARGE SCALE GENOMIC DNA]</scope>
    <source>
        <strain evidence="2">C5 / ATCC 48332 / race O</strain>
    </source>
</reference>